<evidence type="ECO:0000256" key="2">
    <source>
        <dbReference type="ARBA" id="ARBA00023015"/>
    </source>
</evidence>
<dbReference type="GO" id="GO:0003677">
    <property type="term" value="F:DNA binding"/>
    <property type="evidence" value="ECO:0007669"/>
    <property type="project" value="UniProtKB-KW"/>
</dbReference>
<feature type="domain" description="RNA polymerase sigma-70 region 2" evidence="6">
    <location>
        <begin position="16"/>
        <end position="74"/>
    </location>
</feature>
<dbReference type="Proteomes" id="UP000706891">
    <property type="component" value="Unassembled WGS sequence"/>
</dbReference>
<keyword evidence="4" id="KW-0238">DNA-binding</keyword>
<dbReference type="NCBIfam" id="TIGR02937">
    <property type="entry name" value="sigma70-ECF"/>
    <property type="match status" value="1"/>
</dbReference>
<evidence type="ECO:0000256" key="3">
    <source>
        <dbReference type="ARBA" id="ARBA00023082"/>
    </source>
</evidence>
<keyword evidence="9" id="KW-1185">Reference proteome</keyword>
<keyword evidence="3" id="KW-0731">Sigma factor</keyword>
<dbReference type="RefSeq" id="WP_205102950.1">
    <property type="nucleotide sequence ID" value="NZ_JACJJG010000002.1"/>
</dbReference>
<dbReference type="PANTHER" id="PTHR43133">
    <property type="entry name" value="RNA POLYMERASE ECF-TYPE SIGMA FACTO"/>
    <property type="match status" value="1"/>
</dbReference>
<evidence type="ECO:0000313" key="9">
    <source>
        <dbReference type="Proteomes" id="UP000706891"/>
    </source>
</evidence>
<dbReference type="PANTHER" id="PTHR43133:SF8">
    <property type="entry name" value="RNA POLYMERASE SIGMA FACTOR HI_1459-RELATED"/>
    <property type="match status" value="1"/>
</dbReference>
<evidence type="ECO:0000313" key="8">
    <source>
        <dbReference type="EMBL" id="MBM6672508.1"/>
    </source>
</evidence>
<comment type="similarity">
    <text evidence="1">Belongs to the sigma-70 factor family. ECF subfamily.</text>
</comment>
<dbReference type="CDD" id="cd06171">
    <property type="entry name" value="Sigma70_r4"/>
    <property type="match status" value="1"/>
</dbReference>
<protein>
    <submittedName>
        <fullName evidence="8">Sigma-70 family RNA polymerase sigma factor</fullName>
    </submittedName>
</protein>
<evidence type="ECO:0000256" key="4">
    <source>
        <dbReference type="ARBA" id="ARBA00023125"/>
    </source>
</evidence>
<name>A0A939B6Q8_9BACT</name>
<proteinExistence type="inferred from homology"/>
<dbReference type="InterPro" id="IPR007627">
    <property type="entry name" value="RNA_pol_sigma70_r2"/>
</dbReference>
<dbReference type="SUPFAM" id="SSF88659">
    <property type="entry name" value="Sigma3 and sigma4 domains of RNA polymerase sigma factors"/>
    <property type="match status" value="1"/>
</dbReference>
<dbReference type="Pfam" id="PF08281">
    <property type="entry name" value="Sigma70_r4_2"/>
    <property type="match status" value="1"/>
</dbReference>
<dbReference type="GO" id="GO:0006352">
    <property type="term" value="P:DNA-templated transcription initiation"/>
    <property type="evidence" value="ECO:0007669"/>
    <property type="project" value="InterPro"/>
</dbReference>
<evidence type="ECO:0000256" key="5">
    <source>
        <dbReference type="ARBA" id="ARBA00023163"/>
    </source>
</evidence>
<dbReference type="SUPFAM" id="SSF88946">
    <property type="entry name" value="Sigma2 domain of RNA polymerase sigma factors"/>
    <property type="match status" value="1"/>
</dbReference>
<dbReference type="InterPro" id="IPR013249">
    <property type="entry name" value="RNA_pol_sigma70_r4_t2"/>
</dbReference>
<keyword evidence="5" id="KW-0804">Transcription</keyword>
<gene>
    <name evidence="8" type="ORF">H6A34_01190</name>
</gene>
<dbReference type="InterPro" id="IPR013324">
    <property type="entry name" value="RNA_pol_sigma_r3/r4-like"/>
</dbReference>
<reference evidence="8" key="1">
    <citation type="submission" date="2020-08" db="EMBL/GenBank/DDBJ databases">
        <authorList>
            <person name="Cejkova D."/>
            <person name="Kubasova T."/>
            <person name="Jahodarova E."/>
            <person name="Rychlik I."/>
        </authorList>
    </citation>
    <scope>NUCLEOTIDE SEQUENCE</scope>
    <source>
        <strain evidence="8">An824</strain>
    </source>
</reference>
<sequence length="165" mass="19005">MRQSEFEDIAERIRLKAVKIASSMSVGDDEAEDIAQEVMLKLWTVRDDISSISHAENLAVCIARHRAIDGFRRQHTVPIDSNKSYIDEKQPTPDVSLEEHENMEWLKNKLAQLPSTEYKILRLRQIERKTYDEIATMLGISPASVSTLLSRARNKILGEIMKRRK</sequence>
<dbReference type="Pfam" id="PF04542">
    <property type="entry name" value="Sigma70_r2"/>
    <property type="match status" value="1"/>
</dbReference>
<feature type="domain" description="RNA polymerase sigma factor 70 region 4 type 2" evidence="7">
    <location>
        <begin position="104"/>
        <end position="156"/>
    </location>
</feature>
<evidence type="ECO:0000259" key="7">
    <source>
        <dbReference type="Pfam" id="PF08281"/>
    </source>
</evidence>
<keyword evidence="2" id="KW-0805">Transcription regulation</keyword>
<dbReference type="AlphaFoldDB" id="A0A939B6Q8"/>
<dbReference type="GO" id="GO:0016987">
    <property type="term" value="F:sigma factor activity"/>
    <property type="evidence" value="ECO:0007669"/>
    <property type="project" value="UniProtKB-KW"/>
</dbReference>
<dbReference type="InterPro" id="IPR014284">
    <property type="entry name" value="RNA_pol_sigma-70_dom"/>
</dbReference>
<dbReference type="EMBL" id="JACJJG010000002">
    <property type="protein sequence ID" value="MBM6672508.1"/>
    <property type="molecule type" value="Genomic_DNA"/>
</dbReference>
<dbReference type="Gene3D" id="1.10.10.10">
    <property type="entry name" value="Winged helix-like DNA-binding domain superfamily/Winged helix DNA-binding domain"/>
    <property type="match status" value="1"/>
</dbReference>
<organism evidence="8 9">
    <name type="scientific">Marseilla massiliensis</name>
    <dbReference type="NCBI Taxonomy" id="1841864"/>
    <lineage>
        <taxon>Bacteria</taxon>
        <taxon>Pseudomonadati</taxon>
        <taxon>Bacteroidota</taxon>
        <taxon>Bacteroidia</taxon>
        <taxon>Bacteroidales</taxon>
        <taxon>Prevotellaceae</taxon>
        <taxon>Marseilla</taxon>
    </lineage>
</organism>
<comment type="caution">
    <text evidence="8">The sequence shown here is derived from an EMBL/GenBank/DDBJ whole genome shotgun (WGS) entry which is preliminary data.</text>
</comment>
<dbReference type="InterPro" id="IPR036388">
    <property type="entry name" value="WH-like_DNA-bd_sf"/>
</dbReference>
<reference evidence="8" key="2">
    <citation type="journal article" date="2021" name="Sci. Rep.">
        <title>The distribution of antibiotic resistance genes in chicken gut microbiota commensals.</title>
        <authorList>
            <person name="Juricova H."/>
            <person name="Matiasovicova J."/>
            <person name="Kubasova T."/>
            <person name="Cejkova D."/>
            <person name="Rychlik I."/>
        </authorList>
    </citation>
    <scope>NUCLEOTIDE SEQUENCE</scope>
    <source>
        <strain evidence="8">An824</strain>
    </source>
</reference>
<evidence type="ECO:0000259" key="6">
    <source>
        <dbReference type="Pfam" id="PF04542"/>
    </source>
</evidence>
<evidence type="ECO:0000256" key="1">
    <source>
        <dbReference type="ARBA" id="ARBA00010641"/>
    </source>
</evidence>
<dbReference type="InterPro" id="IPR039425">
    <property type="entry name" value="RNA_pol_sigma-70-like"/>
</dbReference>
<accession>A0A939B6Q8</accession>
<dbReference type="InterPro" id="IPR013325">
    <property type="entry name" value="RNA_pol_sigma_r2"/>
</dbReference>
<dbReference type="Gene3D" id="1.10.1740.10">
    <property type="match status" value="1"/>
</dbReference>